<evidence type="ECO:0000256" key="3">
    <source>
        <dbReference type="ARBA" id="ARBA00022475"/>
    </source>
</evidence>
<feature type="transmembrane region" description="Helical" evidence="11">
    <location>
        <begin position="12"/>
        <end position="33"/>
    </location>
</feature>
<dbReference type="AlphaFoldDB" id="A0A454JI93"/>
<keyword evidence="3" id="KW-1003">Cell membrane</keyword>
<evidence type="ECO:0000256" key="9">
    <source>
        <dbReference type="ARBA" id="ARBA00025772"/>
    </source>
</evidence>
<dbReference type="SUPFAM" id="SSF54523">
    <property type="entry name" value="Pili subunits"/>
    <property type="match status" value="1"/>
</dbReference>
<comment type="similarity">
    <text evidence="9">Belongs to the GSP H family.</text>
</comment>
<evidence type="ECO:0000256" key="5">
    <source>
        <dbReference type="ARBA" id="ARBA00022519"/>
    </source>
</evidence>
<dbReference type="Proteomes" id="UP000274139">
    <property type="component" value="Unassembled WGS sequence"/>
</dbReference>
<sequence length="191" mass="19620">MAASCQKRGFTLIEVVVVMAVFAILLAIAVPSMSQFVTENRIKQAATDINMTLLNARSNAMRMGVPVVVCASTGTASGGVASCDASSWSSGWVSFVDFQRTGSPTASGVLVMHGSIPSSLYVTITPSATTAFQYLPGGQMKLQATGSGGSAATTTTKIAICDVTGKSSTMAQQVNILSNGRPQQLSLGTCP</sequence>
<keyword evidence="4" id="KW-0488">Methylation</keyword>
<comment type="caution">
    <text evidence="13">The sequence shown here is derived from an EMBL/GenBank/DDBJ whole genome shotgun (WGS) entry which is preliminary data.</text>
</comment>
<evidence type="ECO:0000256" key="2">
    <source>
        <dbReference type="ARBA" id="ARBA00021549"/>
    </source>
</evidence>
<keyword evidence="5" id="KW-0997">Cell inner membrane</keyword>
<evidence type="ECO:0000256" key="6">
    <source>
        <dbReference type="ARBA" id="ARBA00022692"/>
    </source>
</evidence>
<dbReference type="OrthoDB" id="8594937at2"/>
<dbReference type="InterPro" id="IPR022346">
    <property type="entry name" value="T2SS_GspH"/>
</dbReference>
<name>A0A454JI93_9NEIS</name>
<keyword evidence="8 11" id="KW-0472">Membrane</keyword>
<dbReference type="Gene3D" id="3.55.40.10">
    <property type="entry name" value="minor pseudopilin epsh domain"/>
    <property type="match status" value="1"/>
</dbReference>
<evidence type="ECO:0000256" key="8">
    <source>
        <dbReference type="ARBA" id="ARBA00023136"/>
    </source>
</evidence>
<evidence type="ECO:0000313" key="13">
    <source>
        <dbReference type="EMBL" id="RMC97209.1"/>
    </source>
</evidence>
<organism evidence="13 14">
    <name type="scientific">Aquitalea palustris</name>
    <dbReference type="NCBI Taxonomy" id="2480983"/>
    <lineage>
        <taxon>Bacteria</taxon>
        <taxon>Pseudomonadati</taxon>
        <taxon>Pseudomonadota</taxon>
        <taxon>Betaproteobacteria</taxon>
        <taxon>Neisseriales</taxon>
        <taxon>Chromobacteriaceae</taxon>
        <taxon>Aquitalea</taxon>
    </lineage>
</organism>
<dbReference type="GO" id="GO:0005886">
    <property type="term" value="C:plasma membrane"/>
    <property type="evidence" value="ECO:0007669"/>
    <property type="project" value="UniProtKB-SubCell"/>
</dbReference>
<evidence type="ECO:0000256" key="7">
    <source>
        <dbReference type="ARBA" id="ARBA00022989"/>
    </source>
</evidence>
<dbReference type="InterPro" id="IPR012902">
    <property type="entry name" value="N_methyl_site"/>
</dbReference>
<evidence type="ECO:0000313" key="14">
    <source>
        <dbReference type="Proteomes" id="UP000274139"/>
    </source>
</evidence>
<keyword evidence="14" id="KW-1185">Reference proteome</keyword>
<dbReference type="NCBIfam" id="TIGR02532">
    <property type="entry name" value="IV_pilin_GFxxxE"/>
    <property type="match status" value="1"/>
</dbReference>
<dbReference type="RefSeq" id="WP_103524835.1">
    <property type="nucleotide sequence ID" value="NZ_JAIZDC010000012.1"/>
</dbReference>
<keyword evidence="6 11" id="KW-0812">Transmembrane</keyword>
<reference evidence="13 14" key="1">
    <citation type="submission" date="2018-10" db="EMBL/GenBank/DDBJ databases">
        <title>Draft genome sequence of Aquitalea MWU14-2217 isolated from a wild cranberry bog in Provincetown, Massachusetts.</title>
        <authorList>
            <person name="Ebadzadsahrai G."/>
            <person name="Soby S."/>
        </authorList>
    </citation>
    <scope>NUCLEOTIDE SEQUENCE [LARGE SCALE GENOMIC DNA]</scope>
    <source>
        <strain evidence="13 14">MWU14-2217</strain>
    </source>
</reference>
<dbReference type="PROSITE" id="PS00409">
    <property type="entry name" value="PROKAR_NTER_METHYL"/>
    <property type="match status" value="1"/>
</dbReference>
<evidence type="ECO:0000256" key="4">
    <source>
        <dbReference type="ARBA" id="ARBA00022481"/>
    </source>
</evidence>
<dbReference type="GO" id="GO:0015628">
    <property type="term" value="P:protein secretion by the type II secretion system"/>
    <property type="evidence" value="ECO:0007669"/>
    <property type="project" value="InterPro"/>
</dbReference>
<evidence type="ECO:0000259" key="12">
    <source>
        <dbReference type="Pfam" id="PF12019"/>
    </source>
</evidence>
<dbReference type="Pfam" id="PF07963">
    <property type="entry name" value="N_methyl"/>
    <property type="match status" value="1"/>
</dbReference>
<comment type="subcellular location">
    <subcellularLocation>
        <location evidence="1">Cell inner membrane</location>
        <topology evidence="1">Single-pass membrane protein</topology>
    </subcellularLocation>
</comment>
<protein>
    <recommendedName>
        <fullName evidence="2">Type II secretion system protein H</fullName>
    </recommendedName>
    <alternativeName>
        <fullName evidence="10">General secretion pathway protein H</fullName>
    </alternativeName>
</protein>
<keyword evidence="7 11" id="KW-1133">Transmembrane helix</keyword>
<evidence type="ECO:0000256" key="11">
    <source>
        <dbReference type="SAM" id="Phobius"/>
    </source>
</evidence>
<accession>A0A454JI93</accession>
<dbReference type="EMBL" id="RFAR01000043">
    <property type="protein sequence ID" value="RMC97209.1"/>
    <property type="molecule type" value="Genomic_DNA"/>
</dbReference>
<dbReference type="GO" id="GO:0015627">
    <property type="term" value="C:type II protein secretion system complex"/>
    <property type="evidence" value="ECO:0007669"/>
    <property type="project" value="InterPro"/>
</dbReference>
<dbReference type="InterPro" id="IPR045584">
    <property type="entry name" value="Pilin-like"/>
</dbReference>
<proteinExistence type="inferred from homology"/>
<feature type="domain" description="General secretion pathway GspH" evidence="12">
    <location>
        <begin position="45"/>
        <end position="179"/>
    </location>
</feature>
<dbReference type="Pfam" id="PF12019">
    <property type="entry name" value="GspH"/>
    <property type="match status" value="1"/>
</dbReference>
<evidence type="ECO:0000256" key="1">
    <source>
        <dbReference type="ARBA" id="ARBA00004377"/>
    </source>
</evidence>
<gene>
    <name evidence="13" type="ORF">EAY64_11170</name>
</gene>
<evidence type="ECO:0000256" key="10">
    <source>
        <dbReference type="ARBA" id="ARBA00030775"/>
    </source>
</evidence>